<name>A0ABQ5W0J9_9HYPH</name>
<comment type="caution">
    <text evidence="2">The sequence shown here is derived from an EMBL/GenBank/DDBJ whole genome shotgun (WGS) entry which is preliminary data.</text>
</comment>
<gene>
    <name evidence="2" type="ORF">GCM10010862_06800</name>
</gene>
<feature type="transmembrane region" description="Helical" evidence="1">
    <location>
        <begin position="26"/>
        <end position="48"/>
    </location>
</feature>
<evidence type="ECO:0008006" key="4">
    <source>
        <dbReference type="Google" id="ProtNLM"/>
    </source>
</evidence>
<dbReference type="EMBL" id="BSNS01000003">
    <property type="protein sequence ID" value="GLQ53422.1"/>
    <property type="molecule type" value="Genomic_DNA"/>
</dbReference>
<evidence type="ECO:0000256" key="1">
    <source>
        <dbReference type="SAM" id="Phobius"/>
    </source>
</evidence>
<sequence length="212" mass="22798">MTSHAYSADRLVIYRSLERRNRIVSLLRWLVPAAGVAALAVLVAQIVVSSQLGQFSLERIRVAPDSVTIEAPEYAGILDDGSLYRVWAVSAVTRTATPDIIDLEDATLVIERPTGVTMDITAPEGQLDTARELVVVDGVTNVVDSTGTSGILHRSVFDWTAQVLVSDGPVSIDYADGTELEAGGMTFDTKTAIWTFSRVKVVLPDTPGAQEP</sequence>
<keyword evidence="3" id="KW-1185">Reference proteome</keyword>
<dbReference type="Proteomes" id="UP001156691">
    <property type="component" value="Unassembled WGS sequence"/>
</dbReference>
<protein>
    <recommendedName>
        <fullName evidence="4">LPS export ABC transporter periplasmic protein LptC</fullName>
    </recommendedName>
</protein>
<keyword evidence="1" id="KW-0472">Membrane</keyword>
<evidence type="ECO:0000313" key="2">
    <source>
        <dbReference type="EMBL" id="GLQ53422.1"/>
    </source>
</evidence>
<keyword evidence="1" id="KW-1133">Transmembrane helix</keyword>
<keyword evidence="1" id="KW-0812">Transmembrane</keyword>
<organism evidence="2 3">
    <name type="scientific">Devosia nitrariae</name>
    <dbReference type="NCBI Taxonomy" id="2071872"/>
    <lineage>
        <taxon>Bacteria</taxon>
        <taxon>Pseudomonadati</taxon>
        <taxon>Pseudomonadota</taxon>
        <taxon>Alphaproteobacteria</taxon>
        <taxon>Hyphomicrobiales</taxon>
        <taxon>Devosiaceae</taxon>
        <taxon>Devosia</taxon>
    </lineage>
</organism>
<accession>A0ABQ5W0J9</accession>
<reference evidence="3" key="1">
    <citation type="journal article" date="2019" name="Int. J. Syst. Evol. Microbiol.">
        <title>The Global Catalogue of Microorganisms (GCM) 10K type strain sequencing project: providing services to taxonomists for standard genome sequencing and annotation.</title>
        <authorList>
            <consortium name="The Broad Institute Genomics Platform"/>
            <consortium name="The Broad Institute Genome Sequencing Center for Infectious Disease"/>
            <person name="Wu L."/>
            <person name="Ma J."/>
        </authorList>
    </citation>
    <scope>NUCLEOTIDE SEQUENCE [LARGE SCALE GENOMIC DNA]</scope>
    <source>
        <strain evidence="3">NBRC 112416</strain>
    </source>
</reference>
<proteinExistence type="predicted"/>
<dbReference type="RefSeq" id="WP_284338867.1">
    <property type="nucleotide sequence ID" value="NZ_BSNS01000003.1"/>
</dbReference>
<evidence type="ECO:0000313" key="3">
    <source>
        <dbReference type="Proteomes" id="UP001156691"/>
    </source>
</evidence>